<dbReference type="GO" id="GO:0043161">
    <property type="term" value="P:proteasome-mediated ubiquitin-dependent protein catabolic process"/>
    <property type="evidence" value="ECO:0007669"/>
    <property type="project" value="TreeGrafter"/>
</dbReference>
<dbReference type="InterPro" id="IPR011042">
    <property type="entry name" value="6-blade_b-propeller_TolB-like"/>
</dbReference>
<evidence type="ECO:0000313" key="3">
    <source>
        <dbReference type="EMBL" id="CAF3601116.1"/>
    </source>
</evidence>
<keyword evidence="1" id="KW-0677">Repeat</keyword>
<dbReference type="InterPro" id="IPR001258">
    <property type="entry name" value="NHL_repeat"/>
</dbReference>
<dbReference type="GO" id="GO:0061630">
    <property type="term" value="F:ubiquitin protein ligase activity"/>
    <property type="evidence" value="ECO:0007669"/>
    <property type="project" value="TreeGrafter"/>
</dbReference>
<dbReference type="CDD" id="cd05819">
    <property type="entry name" value="NHL"/>
    <property type="match status" value="2"/>
</dbReference>
<evidence type="ECO:0000256" key="1">
    <source>
        <dbReference type="ARBA" id="ARBA00022737"/>
    </source>
</evidence>
<feature type="repeat" description="NHL" evidence="2">
    <location>
        <begin position="181"/>
        <end position="220"/>
    </location>
</feature>
<gene>
    <name evidence="3" type="ORF">OXD698_LOCUS6421</name>
</gene>
<dbReference type="Pfam" id="PF01436">
    <property type="entry name" value="NHL"/>
    <property type="match status" value="3"/>
</dbReference>
<feature type="repeat" description="NHL" evidence="2">
    <location>
        <begin position="478"/>
        <end position="517"/>
    </location>
</feature>
<dbReference type="Proteomes" id="UP000663844">
    <property type="component" value="Unassembled WGS sequence"/>
</dbReference>
<dbReference type="SUPFAM" id="SSF101898">
    <property type="entry name" value="NHL repeat"/>
    <property type="match status" value="2"/>
</dbReference>
<organism evidence="3 4">
    <name type="scientific">Adineta steineri</name>
    <dbReference type="NCBI Taxonomy" id="433720"/>
    <lineage>
        <taxon>Eukaryota</taxon>
        <taxon>Metazoa</taxon>
        <taxon>Spiralia</taxon>
        <taxon>Gnathifera</taxon>
        <taxon>Rotifera</taxon>
        <taxon>Eurotatoria</taxon>
        <taxon>Bdelloidea</taxon>
        <taxon>Adinetida</taxon>
        <taxon>Adinetidae</taxon>
        <taxon>Adineta</taxon>
    </lineage>
</organism>
<dbReference type="PANTHER" id="PTHR24104">
    <property type="entry name" value="E3 UBIQUITIN-PROTEIN LIGASE NHLRC1-RELATED"/>
    <property type="match status" value="1"/>
</dbReference>
<sequence length="628" mass="70598">MNFSKEKHKLTVPFSHSSSLCLFLAFSFNQPKFRPTATWNYNGITFANRSVVGWDACAIFVSTNNTIYVANRENNTIVMWQEGSINPTKIIHGNFIQPYSLFVTSNGDIYIDDGSKNGRIQKWIVETSTFATVMNVSSTCYGLFVDINDNLYCSMSDYHQVVKRLLNDSMTTPNRIAAGTGIKESALNELSYPAGILVDVNLDLYVADCGNDRVQLFHLGKSNGITVAGSKSLNPTITLRCPSGMILDAEKYLFIVDSDNHRIIGSSLNGFRCIVGCYGRGSQSNQLNGPFTLSFDHFGNIYVTDPHNSRIQRFLLMKDSFALSFNQPKFCTTSIWNYNGITFANQSIYGLYPRAIFVNTNNTIYVANQEDNTIVMWNEENVNPTKIIHGDFTQPYSLFVASNGDIYIDDGFENGRVQKWIAETNNFLTVMNVNSSCWGLFVDINNTLYCSMPDDHQVVKRLLNDSMTTSNRIAAGTSIRGSALNELNHPAGIFVDVNLDLYVADCYNHRVQLFQPGESNGITVAGSKSRYPTITLDCPSGIILDAEKYLYIVDQMNHRIVGSDLNGFRCLVGYDGEGSQSNQLNYPFSLSFDRFGNIYVTDQNNHRIQKFEYFEELCGKFRMIERSL</sequence>
<dbReference type="GO" id="GO:0008270">
    <property type="term" value="F:zinc ion binding"/>
    <property type="evidence" value="ECO:0007669"/>
    <property type="project" value="UniProtKB-KW"/>
</dbReference>
<evidence type="ECO:0000313" key="4">
    <source>
        <dbReference type="Proteomes" id="UP000663844"/>
    </source>
</evidence>
<dbReference type="InterPro" id="IPR050952">
    <property type="entry name" value="TRIM-NHL_E3_ligases"/>
</dbReference>
<feature type="repeat" description="NHL" evidence="2">
    <location>
        <begin position="583"/>
        <end position="614"/>
    </location>
</feature>
<dbReference type="PROSITE" id="PS51125">
    <property type="entry name" value="NHL"/>
    <property type="match status" value="3"/>
</dbReference>
<dbReference type="GO" id="GO:0000209">
    <property type="term" value="P:protein polyubiquitination"/>
    <property type="evidence" value="ECO:0007669"/>
    <property type="project" value="TreeGrafter"/>
</dbReference>
<evidence type="ECO:0008006" key="5">
    <source>
        <dbReference type="Google" id="ProtNLM"/>
    </source>
</evidence>
<protein>
    <recommendedName>
        <fullName evidence="5">NHL repeat containing protein-like protein</fullName>
    </recommendedName>
</protein>
<comment type="caution">
    <text evidence="3">The sequence shown here is derived from an EMBL/GenBank/DDBJ whole genome shotgun (WGS) entry which is preliminary data.</text>
</comment>
<dbReference type="Gene3D" id="2.120.10.30">
    <property type="entry name" value="TolB, C-terminal domain"/>
    <property type="match status" value="3"/>
</dbReference>
<accession>A0A818N675</accession>
<evidence type="ECO:0000256" key="2">
    <source>
        <dbReference type="PROSITE-ProRule" id="PRU00504"/>
    </source>
</evidence>
<reference evidence="3" key="1">
    <citation type="submission" date="2021-02" db="EMBL/GenBank/DDBJ databases">
        <authorList>
            <person name="Nowell W R."/>
        </authorList>
    </citation>
    <scope>NUCLEOTIDE SEQUENCE</scope>
</reference>
<dbReference type="PANTHER" id="PTHR24104:SF25">
    <property type="entry name" value="PROTEIN LIN-41"/>
    <property type="match status" value="1"/>
</dbReference>
<proteinExistence type="predicted"/>
<name>A0A818N675_9BILA</name>
<dbReference type="EMBL" id="CAJOAZ010000278">
    <property type="protein sequence ID" value="CAF3601116.1"/>
    <property type="molecule type" value="Genomic_DNA"/>
</dbReference>
<dbReference type="AlphaFoldDB" id="A0A818N675"/>